<dbReference type="PANTHER" id="PTHR32089">
    <property type="entry name" value="METHYL-ACCEPTING CHEMOTAXIS PROTEIN MCPB"/>
    <property type="match status" value="1"/>
</dbReference>
<dbReference type="Pfam" id="PF00015">
    <property type="entry name" value="MCPsignal"/>
    <property type="match status" value="1"/>
</dbReference>
<evidence type="ECO:0000259" key="5">
    <source>
        <dbReference type="PROSITE" id="PS50111"/>
    </source>
</evidence>
<dbReference type="Gene3D" id="1.10.287.950">
    <property type="entry name" value="Methyl-accepting chemotaxis protein"/>
    <property type="match status" value="1"/>
</dbReference>
<sequence length="563" mass="61850">MNKLGTKILKIIGSISVISMAILIILNMTIFKMEFSKIQDDAKSTVMEAVKIIDGDKVEKVIKNKSIDIPEYKQVQEAMVLFKNDKDIKYIYTMAKASDNTAYYVVDGALVEASSFGEESNLEDEMKEAFEGQAIHTEKPVTDNYGTFISAYAPIKNSSGEIIAIIGVDKEVGTFINIKNRLTMSIAVAAVFIIILAILSSIIFSKRISLNVEKIRHTLKKMADGDLTIDLDIKSGDEFQSISEAVNNFRIKLCESINLVRHTSMSVVEHSEKLSAVAEEMTSASEDVANSIQEVANSTTYQAEELESVNITLNDFSYKVHEVTEAADEVNKKIDLISSNAKVSNQSLEALQDALKEIVLSFNNVSEKINGFGRKLLQINEITNLINVIADQTNLIALNASIEAARAGEAGRGFTVVAEEIRKLAEQSKESSSNINSLIQSVSRESDSIVHISGSMNQRLNEEMEIIASSVNSFKDIIINIENVFPKIGIINDNINTIDVEKERIIKSIKEVTGRSEDISAATQEISASAQESSASSQEVAASSENLNTKAQNMIDSINQFKI</sequence>
<organism evidence="7 8">
    <name type="scientific">Clostridium bovifaecis</name>
    <dbReference type="NCBI Taxonomy" id="2184719"/>
    <lineage>
        <taxon>Bacteria</taxon>
        <taxon>Bacillati</taxon>
        <taxon>Bacillota</taxon>
        <taxon>Clostridia</taxon>
        <taxon>Eubacteriales</taxon>
        <taxon>Clostridiaceae</taxon>
        <taxon>Clostridium</taxon>
    </lineage>
</organism>
<name>A0A6I6EU95_9CLOT</name>
<dbReference type="CDD" id="cd06225">
    <property type="entry name" value="HAMP"/>
    <property type="match status" value="1"/>
</dbReference>
<dbReference type="GO" id="GO:0016020">
    <property type="term" value="C:membrane"/>
    <property type="evidence" value="ECO:0007669"/>
    <property type="project" value="InterPro"/>
</dbReference>
<dbReference type="Proteomes" id="UP000422764">
    <property type="component" value="Chromosome"/>
</dbReference>
<keyword evidence="4" id="KW-0812">Transmembrane</keyword>
<evidence type="ECO:0000256" key="1">
    <source>
        <dbReference type="ARBA" id="ARBA00023224"/>
    </source>
</evidence>
<dbReference type="EMBL" id="CP046522">
    <property type="protein sequence ID" value="QGU95933.1"/>
    <property type="molecule type" value="Genomic_DNA"/>
</dbReference>
<evidence type="ECO:0000256" key="4">
    <source>
        <dbReference type="SAM" id="Phobius"/>
    </source>
</evidence>
<comment type="similarity">
    <text evidence="2">Belongs to the methyl-accepting chemotaxis (MCP) protein family.</text>
</comment>
<dbReference type="InterPro" id="IPR003660">
    <property type="entry name" value="HAMP_dom"/>
</dbReference>
<dbReference type="PROSITE" id="PS50111">
    <property type="entry name" value="CHEMOTAXIS_TRANSDUC_2"/>
    <property type="match status" value="1"/>
</dbReference>
<feature type="domain" description="HAMP" evidence="6">
    <location>
        <begin position="206"/>
        <end position="258"/>
    </location>
</feature>
<dbReference type="AlphaFoldDB" id="A0A6I6EU95"/>
<accession>A0A6I6EU95</accession>
<keyword evidence="4" id="KW-1133">Transmembrane helix</keyword>
<evidence type="ECO:0000259" key="6">
    <source>
        <dbReference type="PROSITE" id="PS50885"/>
    </source>
</evidence>
<proteinExistence type="inferred from homology"/>
<keyword evidence="4" id="KW-0472">Membrane</keyword>
<feature type="transmembrane region" description="Helical" evidence="4">
    <location>
        <begin position="182"/>
        <end position="204"/>
    </location>
</feature>
<dbReference type="InterPro" id="IPR004089">
    <property type="entry name" value="MCPsignal_dom"/>
</dbReference>
<dbReference type="Gene3D" id="6.10.340.10">
    <property type="match status" value="1"/>
</dbReference>
<keyword evidence="1 3" id="KW-0807">Transducer</keyword>
<dbReference type="GO" id="GO:0007165">
    <property type="term" value="P:signal transduction"/>
    <property type="evidence" value="ECO:0007669"/>
    <property type="project" value="UniProtKB-KW"/>
</dbReference>
<evidence type="ECO:0000256" key="2">
    <source>
        <dbReference type="ARBA" id="ARBA00029447"/>
    </source>
</evidence>
<feature type="domain" description="Methyl-accepting transducer" evidence="5">
    <location>
        <begin position="277"/>
        <end position="541"/>
    </location>
</feature>
<gene>
    <name evidence="7" type="ORF">GOM49_13275</name>
</gene>
<dbReference type="SMART" id="SM00304">
    <property type="entry name" value="HAMP"/>
    <property type="match status" value="1"/>
</dbReference>
<dbReference type="PROSITE" id="PS50885">
    <property type="entry name" value="HAMP"/>
    <property type="match status" value="1"/>
</dbReference>
<dbReference type="SUPFAM" id="SSF58104">
    <property type="entry name" value="Methyl-accepting chemotaxis protein (MCP) signaling domain"/>
    <property type="match status" value="1"/>
</dbReference>
<dbReference type="PANTHER" id="PTHR32089:SF112">
    <property type="entry name" value="LYSOZYME-LIKE PROTEIN-RELATED"/>
    <property type="match status" value="1"/>
</dbReference>
<dbReference type="SMART" id="SM00283">
    <property type="entry name" value="MA"/>
    <property type="match status" value="1"/>
</dbReference>
<reference evidence="7 8" key="1">
    <citation type="submission" date="2019-12" db="EMBL/GenBank/DDBJ databases">
        <title>Genome sequenceing of Clostridium bovifaecis.</title>
        <authorList>
            <person name="Yao Y."/>
        </authorList>
    </citation>
    <scope>NUCLEOTIDE SEQUENCE [LARGE SCALE GENOMIC DNA]</scope>
    <source>
        <strain evidence="7 8">BXX</strain>
    </source>
</reference>
<keyword evidence="8" id="KW-1185">Reference proteome</keyword>
<dbReference type="Pfam" id="PF00672">
    <property type="entry name" value="HAMP"/>
    <property type="match status" value="1"/>
</dbReference>
<protein>
    <submittedName>
        <fullName evidence="7">HAMP domain-containing protein</fullName>
    </submittedName>
</protein>
<evidence type="ECO:0000313" key="8">
    <source>
        <dbReference type="Proteomes" id="UP000422764"/>
    </source>
</evidence>
<evidence type="ECO:0000256" key="3">
    <source>
        <dbReference type="PROSITE-ProRule" id="PRU00284"/>
    </source>
</evidence>
<feature type="transmembrane region" description="Helical" evidence="4">
    <location>
        <begin position="12"/>
        <end position="31"/>
    </location>
</feature>
<evidence type="ECO:0000313" key="7">
    <source>
        <dbReference type="EMBL" id="QGU95933.1"/>
    </source>
</evidence>